<evidence type="ECO:0000256" key="1">
    <source>
        <dbReference type="SAM" id="MobiDB-lite"/>
    </source>
</evidence>
<keyword evidence="3" id="KW-1185">Reference proteome</keyword>
<organism evidence="2 3">
    <name type="scientific">Ornithinibacillus xuwenensis</name>
    <dbReference type="NCBI Taxonomy" id="3144668"/>
    <lineage>
        <taxon>Bacteria</taxon>
        <taxon>Bacillati</taxon>
        <taxon>Bacillota</taxon>
        <taxon>Bacilli</taxon>
        <taxon>Bacillales</taxon>
        <taxon>Bacillaceae</taxon>
        <taxon>Ornithinibacillus</taxon>
    </lineage>
</organism>
<feature type="region of interest" description="Disordered" evidence="1">
    <location>
        <begin position="1"/>
        <end position="36"/>
    </location>
</feature>
<dbReference type="RefSeq" id="WP_345825385.1">
    <property type="nucleotide sequence ID" value="NZ_JBDIML010000003.1"/>
</dbReference>
<comment type="caution">
    <text evidence="2">The sequence shown here is derived from an EMBL/GenBank/DDBJ whole genome shotgun (WGS) entry which is preliminary data.</text>
</comment>
<evidence type="ECO:0000313" key="2">
    <source>
        <dbReference type="EMBL" id="MEN2767919.1"/>
    </source>
</evidence>
<evidence type="ECO:0000313" key="3">
    <source>
        <dbReference type="Proteomes" id="UP001444625"/>
    </source>
</evidence>
<gene>
    <name evidence="2" type="ORF">ABC228_12015</name>
</gene>
<proteinExistence type="predicted"/>
<sequence length="69" mass="8051">MERRNTGSEVTPHRDGKRESILNDAEGTQIGMSTNMDRNEKYSSLNQMHDEQLKKFEKMMRGNPVNHED</sequence>
<protein>
    <submittedName>
        <fullName evidence="2">Uncharacterized protein</fullName>
    </submittedName>
</protein>
<name>A0ABU9XHZ8_9BACI</name>
<reference evidence="2 3" key="1">
    <citation type="submission" date="2024-05" db="EMBL/GenBank/DDBJ databases">
        <authorList>
            <person name="Haq I."/>
            <person name="Ullah Z."/>
            <person name="Ahmad R."/>
            <person name="Li M."/>
            <person name="Tong Y."/>
        </authorList>
    </citation>
    <scope>NUCLEOTIDE SEQUENCE [LARGE SCALE GENOMIC DNA]</scope>
    <source>
        <strain evidence="2 3">16A2E</strain>
    </source>
</reference>
<dbReference type="EMBL" id="JBDIML010000003">
    <property type="protein sequence ID" value="MEN2767919.1"/>
    <property type="molecule type" value="Genomic_DNA"/>
</dbReference>
<dbReference type="Proteomes" id="UP001444625">
    <property type="component" value="Unassembled WGS sequence"/>
</dbReference>
<accession>A0ABU9XHZ8</accession>
<feature type="compositionally biased region" description="Basic and acidic residues" evidence="1">
    <location>
        <begin position="1"/>
        <end position="21"/>
    </location>
</feature>